<sequence length="203" mass="22742">MRNWQILTEESTFRLKQTARGVSVAKYRKQELRGRHPLTENTDHGPQIDEEQFTKILGLIDSGVKQGARLACGGKRFGQKGFFVEPTVFTDVTDDMRIAREEIFGPVQQILKFKTLDEVIDRANDTQYGLGSGVVTNDLNTALLFSQGVKAGSVWVNCYDHTTSQTPFGGFKMSGQGRELGEEGLHEYLEVKTVTIRIPQKNS</sequence>
<dbReference type="InterPro" id="IPR015590">
    <property type="entry name" value="Aldehyde_DH_dom"/>
</dbReference>
<accession>A0A8X6LPK8</accession>
<comment type="caution">
    <text evidence="3">The sequence shown here is derived from an EMBL/GenBank/DDBJ whole genome shotgun (WGS) entry which is preliminary data.</text>
</comment>
<dbReference type="GO" id="GO:0016620">
    <property type="term" value="F:oxidoreductase activity, acting on the aldehyde or oxo group of donors, NAD or NADP as acceptor"/>
    <property type="evidence" value="ECO:0007669"/>
    <property type="project" value="InterPro"/>
</dbReference>
<proteinExistence type="inferred from homology"/>
<evidence type="ECO:0000313" key="3">
    <source>
        <dbReference type="EMBL" id="GFR15957.1"/>
    </source>
</evidence>
<comment type="similarity">
    <text evidence="1">Belongs to the aldehyde dehydrogenase family.</text>
</comment>
<evidence type="ECO:0000313" key="4">
    <source>
        <dbReference type="Proteomes" id="UP000887116"/>
    </source>
</evidence>
<evidence type="ECO:0000259" key="2">
    <source>
        <dbReference type="Pfam" id="PF00171"/>
    </source>
</evidence>
<dbReference type="InterPro" id="IPR016161">
    <property type="entry name" value="Ald_DH/histidinol_DH"/>
</dbReference>
<dbReference type="EMBL" id="BMAO01007437">
    <property type="protein sequence ID" value="GFR15957.1"/>
    <property type="molecule type" value="Genomic_DNA"/>
</dbReference>
<dbReference type="OrthoDB" id="6420157at2759"/>
<feature type="domain" description="Aldehyde dehydrogenase" evidence="2">
    <location>
        <begin position="27"/>
        <end position="194"/>
    </location>
</feature>
<name>A0A8X6LPK8_TRICU</name>
<reference evidence="3" key="1">
    <citation type="submission" date="2020-07" db="EMBL/GenBank/DDBJ databases">
        <title>Multicomponent nature underlies the extraordinary mechanical properties of spider dragline silk.</title>
        <authorList>
            <person name="Kono N."/>
            <person name="Nakamura H."/>
            <person name="Mori M."/>
            <person name="Yoshida Y."/>
            <person name="Ohtoshi R."/>
            <person name="Malay A.D."/>
            <person name="Moran D.A.P."/>
            <person name="Tomita M."/>
            <person name="Numata K."/>
            <person name="Arakawa K."/>
        </authorList>
    </citation>
    <scope>NUCLEOTIDE SEQUENCE</scope>
</reference>
<dbReference type="FunFam" id="3.40.309.10:FF:000001">
    <property type="entry name" value="Mitochondrial aldehyde dehydrogenase 2"/>
    <property type="match status" value="1"/>
</dbReference>
<evidence type="ECO:0000256" key="1">
    <source>
        <dbReference type="ARBA" id="ARBA00009986"/>
    </source>
</evidence>
<dbReference type="Gene3D" id="3.40.605.10">
    <property type="entry name" value="Aldehyde Dehydrogenase, Chain A, domain 1"/>
    <property type="match status" value="1"/>
</dbReference>
<dbReference type="Gene3D" id="3.40.309.10">
    <property type="entry name" value="Aldehyde Dehydrogenase, Chain A, domain 2"/>
    <property type="match status" value="1"/>
</dbReference>
<dbReference type="AlphaFoldDB" id="A0A8X6LPK8"/>
<organism evidence="3 4">
    <name type="scientific">Trichonephila clavata</name>
    <name type="common">Joro spider</name>
    <name type="synonym">Nephila clavata</name>
    <dbReference type="NCBI Taxonomy" id="2740835"/>
    <lineage>
        <taxon>Eukaryota</taxon>
        <taxon>Metazoa</taxon>
        <taxon>Ecdysozoa</taxon>
        <taxon>Arthropoda</taxon>
        <taxon>Chelicerata</taxon>
        <taxon>Arachnida</taxon>
        <taxon>Araneae</taxon>
        <taxon>Araneomorphae</taxon>
        <taxon>Entelegynae</taxon>
        <taxon>Araneoidea</taxon>
        <taxon>Nephilidae</taxon>
        <taxon>Trichonephila</taxon>
    </lineage>
</organism>
<dbReference type="FunFam" id="3.40.605.10:FF:000026">
    <property type="entry name" value="Aldehyde dehydrogenase, putative"/>
    <property type="match status" value="1"/>
</dbReference>
<dbReference type="InterPro" id="IPR016162">
    <property type="entry name" value="Ald_DH_N"/>
</dbReference>
<keyword evidence="4" id="KW-1185">Reference proteome</keyword>
<dbReference type="Pfam" id="PF00171">
    <property type="entry name" value="Aldedh"/>
    <property type="match status" value="1"/>
</dbReference>
<protein>
    <submittedName>
        <fullName evidence="3">Retinal dehydrogenase 2</fullName>
    </submittedName>
</protein>
<dbReference type="Proteomes" id="UP000887116">
    <property type="component" value="Unassembled WGS sequence"/>
</dbReference>
<dbReference type="SUPFAM" id="SSF53720">
    <property type="entry name" value="ALDH-like"/>
    <property type="match status" value="1"/>
</dbReference>
<dbReference type="InterPro" id="IPR016163">
    <property type="entry name" value="Ald_DH_C"/>
</dbReference>
<gene>
    <name evidence="3" type="primary">Aldh1a2</name>
    <name evidence="3" type="ORF">TNCT_231971</name>
</gene>
<dbReference type="PANTHER" id="PTHR11699">
    <property type="entry name" value="ALDEHYDE DEHYDROGENASE-RELATED"/>
    <property type="match status" value="1"/>
</dbReference>